<dbReference type="Gene3D" id="1.20.1660.10">
    <property type="entry name" value="Hypothetical protein (EF3068)"/>
    <property type="match status" value="1"/>
</dbReference>
<evidence type="ECO:0008006" key="3">
    <source>
        <dbReference type="Google" id="ProtNLM"/>
    </source>
</evidence>
<dbReference type="SUPFAM" id="SSF48371">
    <property type="entry name" value="ARM repeat"/>
    <property type="match status" value="1"/>
</dbReference>
<name>A0A0M1P407_9BACL</name>
<dbReference type="Pfam" id="PF08713">
    <property type="entry name" value="DNA_alkylation"/>
    <property type="match status" value="1"/>
</dbReference>
<dbReference type="Gene3D" id="1.25.40.290">
    <property type="entry name" value="ARM repeat domains"/>
    <property type="match status" value="1"/>
</dbReference>
<keyword evidence="2" id="KW-1185">Reference proteome</keyword>
<evidence type="ECO:0000313" key="2">
    <source>
        <dbReference type="Proteomes" id="UP000036932"/>
    </source>
</evidence>
<dbReference type="RefSeq" id="WP_054402184.1">
    <property type="nucleotide sequence ID" value="NZ_LIUT01000001.1"/>
</dbReference>
<dbReference type="PATRIC" id="fig|1705565.3.peg.3566"/>
<reference evidence="2" key="1">
    <citation type="submission" date="2015-08" db="EMBL/GenBank/DDBJ databases">
        <title>Genome sequencing project for genomic taxonomy and phylogenomics of Bacillus-like bacteria.</title>
        <authorList>
            <person name="Liu B."/>
            <person name="Wang J."/>
            <person name="Zhu Y."/>
            <person name="Liu G."/>
            <person name="Chen Q."/>
            <person name="Chen Z."/>
            <person name="Lan J."/>
            <person name="Che J."/>
            <person name="Ge C."/>
            <person name="Shi H."/>
            <person name="Pan Z."/>
            <person name="Liu X."/>
        </authorList>
    </citation>
    <scope>NUCLEOTIDE SEQUENCE [LARGE SCALE GENOMIC DNA]</scope>
    <source>
        <strain evidence="2">FJAT-22460</strain>
    </source>
</reference>
<organism evidence="1 2">
    <name type="scientific">Paenibacillus solani</name>
    <dbReference type="NCBI Taxonomy" id="1705565"/>
    <lineage>
        <taxon>Bacteria</taxon>
        <taxon>Bacillati</taxon>
        <taxon>Bacillota</taxon>
        <taxon>Bacilli</taxon>
        <taxon>Bacillales</taxon>
        <taxon>Paenibacillaceae</taxon>
        <taxon>Paenibacillus</taxon>
    </lineage>
</organism>
<dbReference type="PANTHER" id="PTHR34070:SF1">
    <property type="entry name" value="DNA ALKYLATION REPAIR PROTEIN"/>
    <property type="match status" value="1"/>
</dbReference>
<dbReference type="InterPro" id="IPR014825">
    <property type="entry name" value="DNA_alkylation"/>
</dbReference>
<comment type="caution">
    <text evidence="1">The sequence shown here is derived from an EMBL/GenBank/DDBJ whole genome shotgun (WGS) entry which is preliminary data.</text>
</comment>
<dbReference type="CDD" id="cd07064">
    <property type="entry name" value="AlkD_like_1"/>
    <property type="match status" value="1"/>
</dbReference>
<accession>A0A0M1P407</accession>
<dbReference type="InterPro" id="IPR016024">
    <property type="entry name" value="ARM-type_fold"/>
</dbReference>
<gene>
    <name evidence="1" type="ORF">AM231_08155</name>
</gene>
<dbReference type="Proteomes" id="UP000036932">
    <property type="component" value="Unassembled WGS sequence"/>
</dbReference>
<sequence length="228" mass="27130">MNIADLEQLRILFAEHRNDFLAGKMKGYMRNQFEFYGIQSPLRRELTKKFLDEYGFPQEDQVFEVITKLWSMDEREMACVALQIMDMRKRKFHLDDIKLIEYMTVHKSWWDTVDHIASNHAGHYFSKYPEQRGIADEWIRSGSLWLQRSAILFQLKYKQETDIERLFHYITLTADSNEFFIQKAIGWSLRQYSKTNPDAVINFVESNSLANLSKREALKVIQRTTLSP</sequence>
<dbReference type="PANTHER" id="PTHR34070">
    <property type="entry name" value="ARMADILLO-TYPE FOLD"/>
    <property type="match status" value="1"/>
</dbReference>
<protein>
    <recommendedName>
        <fullName evidence="3">DNA alkylation repair protein</fullName>
    </recommendedName>
</protein>
<proteinExistence type="predicted"/>
<dbReference type="AlphaFoldDB" id="A0A0M1P407"/>
<dbReference type="EMBL" id="LIUT01000001">
    <property type="protein sequence ID" value="KOR89137.1"/>
    <property type="molecule type" value="Genomic_DNA"/>
</dbReference>
<evidence type="ECO:0000313" key="1">
    <source>
        <dbReference type="EMBL" id="KOR89137.1"/>
    </source>
</evidence>